<dbReference type="EMBL" id="KV878893">
    <property type="protein sequence ID" value="OJJ85817.1"/>
    <property type="molecule type" value="Genomic_DNA"/>
</dbReference>
<accession>A0A1L9VPG7</accession>
<feature type="compositionally biased region" description="Acidic residues" evidence="1">
    <location>
        <begin position="58"/>
        <end position="73"/>
    </location>
</feature>
<feature type="region of interest" description="Disordered" evidence="1">
    <location>
        <begin position="32"/>
        <end position="74"/>
    </location>
</feature>
<dbReference type="GeneID" id="34459617"/>
<keyword evidence="3" id="KW-1185">Reference proteome</keyword>
<evidence type="ECO:0000313" key="3">
    <source>
        <dbReference type="Proteomes" id="UP000184300"/>
    </source>
</evidence>
<sequence>MVIIEPQLKLAHIRILNNRWEIVEIAHARDVVVESETKSTPDQSDDDDAAAGDKEEGIDNETDDTDSDYDSDFENGRLRKLPRLRELDKKAVDRIRIFKAKNRRL</sequence>
<protein>
    <submittedName>
        <fullName evidence="2">Uncharacterized protein</fullName>
    </submittedName>
</protein>
<name>A0A1L9VPG7_ASPGL</name>
<dbReference type="Proteomes" id="UP000184300">
    <property type="component" value="Unassembled WGS sequence"/>
</dbReference>
<dbReference type="RefSeq" id="XP_022402511.1">
    <property type="nucleotide sequence ID" value="XM_022543356.1"/>
</dbReference>
<evidence type="ECO:0000256" key="1">
    <source>
        <dbReference type="SAM" id="MobiDB-lite"/>
    </source>
</evidence>
<proteinExistence type="predicted"/>
<reference evidence="3" key="1">
    <citation type="journal article" date="2017" name="Genome Biol.">
        <title>Comparative genomics reveals high biological diversity and specific adaptations in the industrially and medically important fungal genus Aspergillus.</title>
        <authorList>
            <person name="de Vries R.P."/>
            <person name="Riley R."/>
            <person name="Wiebenga A."/>
            <person name="Aguilar-Osorio G."/>
            <person name="Amillis S."/>
            <person name="Uchima C.A."/>
            <person name="Anderluh G."/>
            <person name="Asadollahi M."/>
            <person name="Askin M."/>
            <person name="Barry K."/>
            <person name="Battaglia E."/>
            <person name="Bayram O."/>
            <person name="Benocci T."/>
            <person name="Braus-Stromeyer S.A."/>
            <person name="Caldana C."/>
            <person name="Canovas D."/>
            <person name="Cerqueira G.C."/>
            <person name="Chen F."/>
            <person name="Chen W."/>
            <person name="Choi C."/>
            <person name="Clum A."/>
            <person name="Dos Santos R.A."/>
            <person name="Damasio A.R."/>
            <person name="Diallinas G."/>
            <person name="Emri T."/>
            <person name="Fekete E."/>
            <person name="Flipphi M."/>
            <person name="Freyberg S."/>
            <person name="Gallo A."/>
            <person name="Gournas C."/>
            <person name="Habgood R."/>
            <person name="Hainaut M."/>
            <person name="Harispe M.L."/>
            <person name="Henrissat B."/>
            <person name="Hilden K.S."/>
            <person name="Hope R."/>
            <person name="Hossain A."/>
            <person name="Karabika E."/>
            <person name="Karaffa L."/>
            <person name="Karanyi Z."/>
            <person name="Krasevec N."/>
            <person name="Kuo A."/>
            <person name="Kusch H."/>
            <person name="LaButti K."/>
            <person name="Lagendijk E.L."/>
            <person name="Lapidus A."/>
            <person name="Levasseur A."/>
            <person name="Lindquist E."/>
            <person name="Lipzen A."/>
            <person name="Logrieco A.F."/>
            <person name="MacCabe A."/>
            <person name="Maekelae M.R."/>
            <person name="Malavazi I."/>
            <person name="Melin P."/>
            <person name="Meyer V."/>
            <person name="Mielnichuk N."/>
            <person name="Miskei M."/>
            <person name="Molnar A.P."/>
            <person name="Mule G."/>
            <person name="Ngan C.Y."/>
            <person name="Orejas M."/>
            <person name="Orosz E."/>
            <person name="Ouedraogo J.P."/>
            <person name="Overkamp K.M."/>
            <person name="Park H.-S."/>
            <person name="Perrone G."/>
            <person name="Piumi F."/>
            <person name="Punt P.J."/>
            <person name="Ram A.F."/>
            <person name="Ramon A."/>
            <person name="Rauscher S."/>
            <person name="Record E."/>
            <person name="Riano-Pachon D.M."/>
            <person name="Robert V."/>
            <person name="Roehrig J."/>
            <person name="Ruller R."/>
            <person name="Salamov A."/>
            <person name="Salih N.S."/>
            <person name="Samson R.A."/>
            <person name="Sandor E."/>
            <person name="Sanguinetti M."/>
            <person name="Schuetze T."/>
            <person name="Sepcic K."/>
            <person name="Shelest E."/>
            <person name="Sherlock G."/>
            <person name="Sophianopoulou V."/>
            <person name="Squina F.M."/>
            <person name="Sun H."/>
            <person name="Susca A."/>
            <person name="Todd R.B."/>
            <person name="Tsang A."/>
            <person name="Unkles S.E."/>
            <person name="van de Wiele N."/>
            <person name="van Rossen-Uffink D."/>
            <person name="Oliveira J.V."/>
            <person name="Vesth T.C."/>
            <person name="Visser J."/>
            <person name="Yu J.-H."/>
            <person name="Zhou M."/>
            <person name="Andersen M.R."/>
            <person name="Archer D.B."/>
            <person name="Baker S.E."/>
            <person name="Benoit I."/>
            <person name="Brakhage A.A."/>
            <person name="Braus G.H."/>
            <person name="Fischer R."/>
            <person name="Frisvad J.C."/>
            <person name="Goldman G.H."/>
            <person name="Houbraken J."/>
            <person name="Oakley B."/>
            <person name="Pocsi I."/>
            <person name="Scazzocchio C."/>
            <person name="Seiboth B."/>
            <person name="vanKuyk P.A."/>
            <person name="Wortman J."/>
            <person name="Dyer P.S."/>
            <person name="Grigoriev I.V."/>
        </authorList>
    </citation>
    <scope>NUCLEOTIDE SEQUENCE [LARGE SCALE GENOMIC DNA]</scope>
    <source>
        <strain evidence="3">CBS 516.65</strain>
    </source>
</reference>
<dbReference type="VEuPathDB" id="FungiDB:ASPGLDRAFT_24010"/>
<evidence type="ECO:0000313" key="2">
    <source>
        <dbReference type="EMBL" id="OJJ85817.1"/>
    </source>
</evidence>
<dbReference type="AlphaFoldDB" id="A0A1L9VPG7"/>
<gene>
    <name evidence="2" type="ORF">ASPGLDRAFT_24010</name>
</gene>
<organism evidence="2 3">
    <name type="scientific">Aspergillus glaucus CBS 516.65</name>
    <dbReference type="NCBI Taxonomy" id="1160497"/>
    <lineage>
        <taxon>Eukaryota</taxon>
        <taxon>Fungi</taxon>
        <taxon>Dikarya</taxon>
        <taxon>Ascomycota</taxon>
        <taxon>Pezizomycotina</taxon>
        <taxon>Eurotiomycetes</taxon>
        <taxon>Eurotiomycetidae</taxon>
        <taxon>Eurotiales</taxon>
        <taxon>Aspergillaceae</taxon>
        <taxon>Aspergillus</taxon>
        <taxon>Aspergillus subgen. Aspergillus</taxon>
    </lineage>
</organism>